<dbReference type="AlphaFoldDB" id="A0A395RV36"/>
<comment type="similarity">
    <text evidence="5">Belongs to the SAT4 family.</text>
</comment>
<keyword evidence="2 6" id="KW-0812">Transmembrane</keyword>
<feature type="transmembrane region" description="Helical" evidence="6">
    <location>
        <begin position="176"/>
        <end position="200"/>
    </location>
</feature>
<comment type="subcellular location">
    <subcellularLocation>
        <location evidence="1">Membrane</location>
        <topology evidence="1">Multi-pass membrane protein</topology>
    </subcellularLocation>
</comment>
<reference evidence="9 10" key="1">
    <citation type="journal article" date="2018" name="PLoS Pathog.">
        <title>Evolution of structural diversity of trichothecenes, a family of toxins produced by plant pathogenic and entomopathogenic fungi.</title>
        <authorList>
            <person name="Proctor R.H."/>
            <person name="McCormick S.P."/>
            <person name="Kim H.S."/>
            <person name="Cardoza R.E."/>
            <person name="Stanley A.M."/>
            <person name="Lindo L."/>
            <person name="Kelly A."/>
            <person name="Brown D.W."/>
            <person name="Lee T."/>
            <person name="Vaughan M.M."/>
            <person name="Alexander N.J."/>
            <person name="Busman M."/>
            <person name="Gutierrez S."/>
        </authorList>
    </citation>
    <scope>NUCLEOTIDE SEQUENCE [LARGE SCALE GENOMIC DNA]</scope>
    <source>
        <strain evidence="9 10">NRRL 3299</strain>
    </source>
</reference>
<evidence type="ECO:0000259" key="8">
    <source>
        <dbReference type="Pfam" id="PF20684"/>
    </source>
</evidence>
<organism evidence="9 10">
    <name type="scientific">Fusarium sporotrichioides</name>
    <dbReference type="NCBI Taxonomy" id="5514"/>
    <lineage>
        <taxon>Eukaryota</taxon>
        <taxon>Fungi</taxon>
        <taxon>Dikarya</taxon>
        <taxon>Ascomycota</taxon>
        <taxon>Pezizomycotina</taxon>
        <taxon>Sordariomycetes</taxon>
        <taxon>Hypocreomycetidae</taxon>
        <taxon>Hypocreales</taxon>
        <taxon>Nectriaceae</taxon>
        <taxon>Fusarium</taxon>
    </lineage>
</organism>
<keyword evidence="10" id="KW-1185">Reference proteome</keyword>
<evidence type="ECO:0000256" key="5">
    <source>
        <dbReference type="ARBA" id="ARBA00038359"/>
    </source>
</evidence>
<feature type="transmembrane region" description="Helical" evidence="6">
    <location>
        <begin position="135"/>
        <end position="156"/>
    </location>
</feature>
<evidence type="ECO:0000256" key="4">
    <source>
        <dbReference type="ARBA" id="ARBA00023136"/>
    </source>
</evidence>
<dbReference type="InterPro" id="IPR052337">
    <property type="entry name" value="SAT4-like"/>
</dbReference>
<feature type="domain" description="Rhodopsin" evidence="8">
    <location>
        <begin position="119"/>
        <end position="309"/>
    </location>
</feature>
<proteinExistence type="inferred from homology"/>
<evidence type="ECO:0000256" key="6">
    <source>
        <dbReference type="SAM" id="Phobius"/>
    </source>
</evidence>
<sequence length="356" mass="39365">MGVSKFTAVLVVAFLCQHTAAAQQNETLPACGGKCLHDIISKSQFSHQSQKQLCDNSEFITSIGACLEVNYRRADPESSAKVVLDAAATKCQIPAQDSRTALRASSLVIFGAALGSFILRLISKCLYKSEWGADDTLMSIAAFLILPLVALLQLMVSNGLGRDLRTLRHEQLVFCFQMFFFQQVTYFIVLGLVKASILAFYLRIFPDHKFRIAVWVTQCVNLASATLYVILILLQKNPISLNWTGDTTSHPHGDVLSDKHLYLTHGILSMALDIWMVMLPLTQLYHLGLKFRKKVGVMSMFSCGILFIVSRRRHSDTDPEQNSDIFRTRSLVYVSNETTAIATEKGTGGTASSVSA</sequence>
<evidence type="ECO:0000313" key="9">
    <source>
        <dbReference type="EMBL" id="RGP63887.1"/>
    </source>
</evidence>
<dbReference type="PANTHER" id="PTHR33048:SF143">
    <property type="entry name" value="EXTRACELLULAR MEMBRANE PROTEIN CFEM DOMAIN-CONTAINING PROTEIN-RELATED"/>
    <property type="match status" value="1"/>
</dbReference>
<keyword evidence="3 6" id="KW-1133">Transmembrane helix</keyword>
<feature type="transmembrane region" description="Helical" evidence="6">
    <location>
        <begin position="212"/>
        <end position="234"/>
    </location>
</feature>
<feature type="chain" id="PRO_5017407337" evidence="7">
    <location>
        <begin position="23"/>
        <end position="356"/>
    </location>
</feature>
<accession>A0A395RV36</accession>
<dbReference type="STRING" id="5514.A0A395RV36"/>
<dbReference type="Proteomes" id="UP000266152">
    <property type="component" value="Unassembled WGS sequence"/>
</dbReference>
<evidence type="ECO:0000313" key="10">
    <source>
        <dbReference type="Proteomes" id="UP000266152"/>
    </source>
</evidence>
<evidence type="ECO:0000256" key="1">
    <source>
        <dbReference type="ARBA" id="ARBA00004141"/>
    </source>
</evidence>
<protein>
    <submittedName>
        <fullName evidence="9">Cfem domain-containing</fullName>
    </submittedName>
</protein>
<name>A0A395RV36_FUSSP</name>
<dbReference type="Pfam" id="PF20684">
    <property type="entry name" value="Fung_rhodopsin"/>
    <property type="match status" value="1"/>
</dbReference>
<evidence type="ECO:0000256" key="7">
    <source>
        <dbReference type="SAM" id="SignalP"/>
    </source>
</evidence>
<gene>
    <name evidence="9" type="ORF">FSPOR_8214</name>
</gene>
<feature type="signal peptide" evidence="7">
    <location>
        <begin position="1"/>
        <end position="22"/>
    </location>
</feature>
<keyword evidence="7" id="KW-0732">Signal</keyword>
<dbReference type="GO" id="GO:0016020">
    <property type="term" value="C:membrane"/>
    <property type="evidence" value="ECO:0007669"/>
    <property type="project" value="UniProtKB-SubCell"/>
</dbReference>
<evidence type="ECO:0000256" key="2">
    <source>
        <dbReference type="ARBA" id="ARBA00022692"/>
    </source>
</evidence>
<feature type="transmembrane region" description="Helical" evidence="6">
    <location>
        <begin position="101"/>
        <end position="123"/>
    </location>
</feature>
<dbReference type="EMBL" id="PXOF01000122">
    <property type="protein sequence ID" value="RGP63887.1"/>
    <property type="molecule type" value="Genomic_DNA"/>
</dbReference>
<dbReference type="InterPro" id="IPR049326">
    <property type="entry name" value="Rhodopsin_dom_fungi"/>
</dbReference>
<comment type="caution">
    <text evidence="9">The sequence shown here is derived from an EMBL/GenBank/DDBJ whole genome shotgun (WGS) entry which is preliminary data.</text>
</comment>
<keyword evidence="4 6" id="KW-0472">Membrane</keyword>
<evidence type="ECO:0000256" key="3">
    <source>
        <dbReference type="ARBA" id="ARBA00022989"/>
    </source>
</evidence>
<dbReference type="PANTHER" id="PTHR33048">
    <property type="entry name" value="PTH11-LIKE INTEGRAL MEMBRANE PROTEIN (AFU_ORTHOLOGUE AFUA_5G11245)"/>
    <property type="match status" value="1"/>
</dbReference>